<evidence type="ECO:0000313" key="3">
    <source>
        <dbReference type="Proteomes" id="UP000807115"/>
    </source>
</evidence>
<accession>A0A921R886</accession>
<reference evidence="2" key="1">
    <citation type="journal article" date="2019" name="BMC Genomics">
        <title>A new reference genome for Sorghum bicolor reveals high levels of sequence similarity between sweet and grain genotypes: implications for the genetics of sugar metabolism.</title>
        <authorList>
            <person name="Cooper E.A."/>
            <person name="Brenton Z.W."/>
            <person name="Flinn B.S."/>
            <person name="Jenkins J."/>
            <person name="Shu S."/>
            <person name="Flowers D."/>
            <person name="Luo F."/>
            <person name="Wang Y."/>
            <person name="Xia P."/>
            <person name="Barry K."/>
            <person name="Daum C."/>
            <person name="Lipzen A."/>
            <person name="Yoshinaga Y."/>
            <person name="Schmutz J."/>
            <person name="Saski C."/>
            <person name="Vermerris W."/>
            <person name="Kresovich S."/>
        </authorList>
    </citation>
    <scope>NUCLEOTIDE SEQUENCE</scope>
</reference>
<feature type="region of interest" description="Disordered" evidence="1">
    <location>
        <begin position="1"/>
        <end position="25"/>
    </location>
</feature>
<comment type="caution">
    <text evidence="2">The sequence shown here is derived from an EMBL/GenBank/DDBJ whole genome shotgun (WGS) entry which is preliminary data.</text>
</comment>
<reference evidence="2" key="2">
    <citation type="submission" date="2020-10" db="EMBL/GenBank/DDBJ databases">
        <authorList>
            <person name="Cooper E.A."/>
            <person name="Brenton Z.W."/>
            <person name="Flinn B.S."/>
            <person name="Jenkins J."/>
            <person name="Shu S."/>
            <person name="Flowers D."/>
            <person name="Luo F."/>
            <person name="Wang Y."/>
            <person name="Xia P."/>
            <person name="Barry K."/>
            <person name="Daum C."/>
            <person name="Lipzen A."/>
            <person name="Yoshinaga Y."/>
            <person name="Schmutz J."/>
            <person name="Saski C."/>
            <person name="Vermerris W."/>
            <person name="Kresovich S."/>
        </authorList>
    </citation>
    <scope>NUCLEOTIDE SEQUENCE</scope>
</reference>
<sequence length="152" mass="16903">MSPSRKKQNVNNSESQFTANHSDQIHRSSHAFTNLLEAARRGPAVTAIHTKTTQQASSTTYQTTKFEKGIKHTFEQTNITTGKENELSMLTGSRTTRLVMRDVARFMASRSLGRNRDRKPTTTSSTPHQPNTARSARDFAQNGSRGAPGRQI</sequence>
<feature type="region of interest" description="Disordered" evidence="1">
    <location>
        <begin position="107"/>
        <end position="152"/>
    </location>
</feature>
<dbReference type="AlphaFoldDB" id="A0A921R886"/>
<evidence type="ECO:0000256" key="1">
    <source>
        <dbReference type="SAM" id="MobiDB-lite"/>
    </source>
</evidence>
<dbReference type="Proteomes" id="UP000807115">
    <property type="component" value="Chromosome 4"/>
</dbReference>
<name>A0A921R886_SORBI</name>
<proteinExistence type="predicted"/>
<dbReference type="EMBL" id="CM027683">
    <property type="protein sequence ID" value="KAG0535039.1"/>
    <property type="molecule type" value="Genomic_DNA"/>
</dbReference>
<feature type="compositionally biased region" description="Polar residues" evidence="1">
    <location>
        <begin position="9"/>
        <end position="22"/>
    </location>
</feature>
<feature type="compositionally biased region" description="Polar residues" evidence="1">
    <location>
        <begin position="121"/>
        <end position="134"/>
    </location>
</feature>
<evidence type="ECO:0000313" key="2">
    <source>
        <dbReference type="EMBL" id="KAG0535039.1"/>
    </source>
</evidence>
<protein>
    <submittedName>
        <fullName evidence="2">Uncharacterized protein</fullName>
    </submittedName>
</protein>
<organism evidence="2 3">
    <name type="scientific">Sorghum bicolor</name>
    <name type="common">Sorghum</name>
    <name type="synonym">Sorghum vulgare</name>
    <dbReference type="NCBI Taxonomy" id="4558"/>
    <lineage>
        <taxon>Eukaryota</taxon>
        <taxon>Viridiplantae</taxon>
        <taxon>Streptophyta</taxon>
        <taxon>Embryophyta</taxon>
        <taxon>Tracheophyta</taxon>
        <taxon>Spermatophyta</taxon>
        <taxon>Magnoliopsida</taxon>
        <taxon>Liliopsida</taxon>
        <taxon>Poales</taxon>
        <taxon>Poaceae</taxon>
        <taxon>PACMAD clade</taxon>
        <taxon>Panicoideae</taxon>
        <taxon>Andropogonodae</taxon>
        <taxon>Andropogoneae</taxon>
        <taxon>Sorghinae</taxon>
        <taxon>Sorghum</taxon>
    </lineage>
</organism>
<gene>
    <name evidence="2" type="ORF">BDA96_04G331700</name>
</gene>
<dbReference type="Gramene" id="EES05893">
    <property type="protein sequence ID" value="EES05893"/>
    <property type="gene ID" value="SORBI_3004G310350"/>
</dbReference>